<comment type="caution">
    <text evidence="2">The sequence shown here is derived from an EMBL/GenBank/DDBJ whole genome shotgun (WGS) entry which is preliminary data.</text>
</comment>
<gene>
    <name evidence="2" type="ORF">ETU37_13905</name>
</gene>
<dbReference type="InterPro" id="IPR007698">
    <property type="entry name" value="AlaDH/PNT_NAD(H)-bd"/>
</dbReference>
<protein>
    <submittedName>
        <fullName evidence="2">Alanine dehydrogenase</fullName>
    </submittedName>
</protein>
<dbReference type="EMBL" id="SDPU01000024">
    <property type="protein sequence ID" value="RYU11277.1"/>
    <property type="molecule type" value="Genomic_DNA"/>
</dbReference>
<feature type="domain" description="Alanine dehydrogenase/pyridine nucleotide transhydrogenase NAD(H)-binding" evidence="1">
    <location>
        <begin position="1"/>
        <end position="71"/>
    </location>
</feature>
<dbReference type="GO" id="GO:0005886">
    <property type="term" value="C:plasma membrane"/>
    <property type="evidence" value="ECO:0007669"/>
    <property type="project" value="TreeGrafter"/>
</dbReference>
<feature type="non-terminal residue" evidence="2">
    <location>
        <position position="1"/>
    </location>
</feature>
<organism evidence="2 3">
    <name type="scientific">Nocardioides iriomotensis</name>
    <dbReference type="NCBI Taxonomy" id="715784"/>
    <lineage>
        <taxon>Bacteria</taxon>
        <taxon>Bacillati</taxon>
        <taxon>Actinomycetota</taxon>
        <taxon>Actinomycetes</taxon>
        <taxon>Propionibacteriales</taxon>
        <taxon>Nocardioidaceae</taxon>
        <taxon>Nocardioides</taxon>
    </lineage>
</organism>
<proteinExistence type="predicted"/>
<dbReference type="SMART" id="SM01002">
    <property type="entry name" value="AlaDh_PNT_C"/>
    <property type="match status" value="1"/>
</dbReference>
<dbReference type="Proteomes" id="UP000291189">
    <property type="component" value="Unassembled WGS sequence"/>
</dbReference>
<dbReference type="InterPro" id="IPR036291">
    <property type="entry name" value="NAD(P)-bd_dom_sf"/>
</dbReference>
<dbReference type="GO" id="GO:0000286">
    <property type="term" value="F:alanine dehydrogenase activity"/>
    <property type="evidence" value="ECO:0007669"/>
    <property type="project" value="TreeGrafter"/>
</dbReference>
<dbReference type="SUPFAM" id="SSF51735">
    <property type="entry name" value="NAD(P)-binding Rossmann-fold domains"/>
    <property type="match status" value="1"/>
</dbReference>
<evidence type="ECO:0000313" key="3">
    <source>
        <dbReference type="Proteomes" id="UP000291189"/>
    </source>
</evidence>
<feature type="non-terminal residue" evidence="2">
    <location>
        <position position="71"/>
    </location>
</feature>
<dbReference type="GO" id="GO:0006524">
    <property type="term" value="P:alanine catabolic process"/>
    <property type="evidence" value="ECO:0007669"/>
    <property type="project" value="TreeGrafter"/>
</dbReference>
<evidence type="ECO:0000313" key="2">
    <source>
        <dbReference type="EMBL" id="RYU11277.1"/>
    </source>
</evidence>
<dbReference type="Gene3D" id="3.40.50.720">
    <property type="entry name" value="NAD(P)-binding Rossmann-like Domain"/>
    <property type="match status" value="1"/>
</dbReference>
<dbReference type="AlphaFoldDB" id="A0A4Q5IYL1"/>
<dbReference type="PANTHER" id="PTHR42795">
    <property type="entry name" value="ALANINE DEHYDROGENASE"/>
    <property type="match status" value="1"/>
</dbReference>
<name>A0A4Q5IYL1_9ACTN</name>
<sequence>DTDLDKLRMSFWRYNNRVHGLASSKLAIEQQVREADMVIGAVLIPGAKAPKLVSNDLVAQMKPGSVLVDIA</sequence>
<dbReference type="Pfam" id="PF01262">
    <property type="entry name" value="AlaDh_PNT_C"/>
    <property type="match status" value="1"/>
</dbReference>
<reference evidence="2 3" key="1">
    <citation type="submission" date="2019-01" db="EMBL/GenBank/DDBJ databases">
        <title>Nocardioides guangzhouensis sp. nov., an actinobacterium isolated from soil.</title>
        <authorList>
            <person name="Fu Y."/>
            <person name="Cai Y."/>
            <person name="Lin Z."/>
            <person name="Chen P."/>
        </authorList>
    </citation>
    <scope>NUCLEOTIDE SEQUENCE [LARGE SCALE GENOMIC DNA]</scope>
    <source>
        <strain evidence="2 3">NBRC 105384</strain>
    </source>
</reference>
<keyword evidence="3" id="KW-1185">Reference proteome</keyword>
<dbReference type="PANTHER" id="PTHR42795:SF1">
    <property type="entry name" value="ALANINE DEHYDROGENASE"/>
    <property type="match status" value="1"/>
</dbReference>
<accession>A0A4Q5IYL1</accession>
<evidence type="ECO:0000259" key="1">
    <source>
        <dbReference type="SMART" id="SM01002"/>
    </source>
</evidence>